<dbReference type="EMBL" id="VNFH01000001">
    <property type="protein sequence ID" value="TVU73748.1"/>
    <property type="molecule type" value="Genomic_DNA"/>
</dbReference>
<proteinExistence type="predicted"/>
<comment type="caution">
    <text evidence="2">The sequence shown here is derived from an EMBL/GenBank/DDBJ whole genome shotgun (WGS) entry which is preliminary data.</text>
</comment>
<feature type="domain" description="PilZ" evidence="1">
    <location>
        <begin position="12"/>
        <end position="104"/>
    </location>
</feature>
<dbReference type="STRING" id="553385.GCA_000591415_00164"/>
<accession>A0A558HXC4</accession>
<dbReference type="GO" id="GO:0035438">
    <property type="term" value="F:cyclic-di-GMP binding"/>
    <property type="evidence" value="ECO:0007669"/>
    <property type="project" value="InterPro"/>
</dbReference>
<dbReference type="Gene3D" id="2.40.10.220">
    <property type="entry name" value="predicted glycosyltransferase like domains"/>
    <property type="match status" value="1"/>
</dbReference>
<organism evidence="2 3">
    <name type="scientific">Cobetia crustatorum</name>
    <dbReference type="NCBI Taxonomy" id="553385"/>
    <lineage>
        <taxon>Bacteria</taxon>
        <taxon>Pseudomonadati</taxon>
        <taxon>Pseudomonadota</taxon>
        <taxon>Gammaproteobacteria</taxon>
        <taxon>Oceanospirillales</taxon>
        <taxon>Halomonadaceae</taxon>
        <taxon>Cobetia</taxon>
    </lineage>
</organism>
<dbReference type="InterPro" id="IPR009875">
    <property type="entry name" value="PilZ_domain"/>
</dbReference>
<dbReference type="AlphaFoldDB" id="A0A558HXC4"/>
<protein>
    <submittedName>
        <fullName evidence="2">Pilus assembly protein PilZ</fullName>
    </submittedName>
</protein>
<keyword evidence="3" id="KW-1185">Reference proteome</keyword>
<evidence type="ECO:0000313" key="3">
    <source>
        <dbReference type="Proteomes" id="UP000319941"/>
    </source>
</evidence>
<evidence type="ECO:0000259" key="1">
    <source>
        <dbReference type="Pfam" id="PF07238"/>
    </source>
</evidence>
<gene>
    <name evidence="2" type="ORF">FQP86_01350</name>
</gene>
<dbReference type="Proteomes" id="UP000319941">
    <property type="component" value="Unassembled WGS sequence"/>
</dbReference>
<evidence type="ECO:0000313" key="2">
    <source>
        <dbReference type="EMBL" id="TVU73748.1"/>
    </source>
</evidence>
<dbReference type="RefSeq" id="WP_024950595.1">
    <property type="nucleotide sequence ID" value="NZ_CAWOWR010000001.1"/>
</dbReference>
<sequence length="116" mass="12884">MHTAPQQGQKALSLTIRDQKTLLAAYMSTLVRGGIFVPTTERYTMGQEVYLLLTLPEESERIPVTGRVVWISPQGVGGRRTPGIGIHFSEEDRQVRDHIENHLAGMLGKGHATYTL</sequence>
<dbReference type="Pfam" id="PF07238">
    <property type="entry name" value="PilZ"/>
    <property type="match status" value="1"/>
</dbReference>
<name>A0A558HXC4_9GAMM</name>
<reference evidence="2 3" key="1">
    <citation type="submission" date="2019-07" db="EMBL/GenBank/DDBJ databases">
        <title>Diversity of Bacteria from Kongsfjorden, Arctic.</title>
        <authorList>
            <person name="Yu Y."/>
        </authorList>
    </citation>
    <scope>NUCLEOTIDE SEQUENCE [LARGE SCALE GENOMIC DNA]</scope>
    <source>
        <strain evidence="2 3">SM1923</strain>
    </source>
</reference>
<dbReference type="OrthoDB" id="5296245at2"/>